<keyword evidence="7" id="KW-0694">RNA-binding</keyword>
<dbReference type="Gene3D" id="3.30.460.10">
    <property type="entry name" value="Beta Polymerase, domain 2"/>
    <property type="match status" value="1"/>
</dbReference>
<evidence type="ECO:0000256" key="7">
    <source>
        <dbReference type="RuleBase" id="RU003953"/>
    </source>
</evidence>
<keyword evidence="2 7" id="KW-0808">Transferase</keyword>
<comment type="caution">
    <text evidence="9">The sequence shown here is derived from an EMBL/GenBank/DDBJ whole genome shotgun (WGS) entry which is preliminary data.</text>
</comment>
<dbReference type="Pfam" id="PF01743">
    <property type="entry name" value="PolyA_pol"/>
    <property type="match status" value="1"/>
</dbReference>
<dbReference type="Gene3D" id="1.10.3090.10">
    <property type="entry name" value="cca-adding enzyme, domain 2"/>
    <property type="match status" value="1"/>
</dbReference>
<comment type="cofactor">
    <cofactor evidence="1">
        <name>Mg(2+)</name>
        <dbReference type="ChEBI" id="CHEBI:18420"/>
    </cofactor>
</comment>
<dbReference type="PANTHER" id="PTHR46173:SF1">
    <property type="entry name" value="CCA TRNA NUCLEOTIDYLTRANSFERASE 1, MITOCHONDRIAL"/>
    <property type="match status" value="1"/>
</dbReference>
<accession>A0A9D1G8V8</accession>
<dbReference type="InterPro" id="IPR002646">
    <property type="entry name" value="PolA_pol_head_dom"/>
</dbReference>
<evidence type="ECO:0000256" key="1">
    <source>
        <dbReference type="ARBA" id="ARBA00001946"/>
    </source>
</evidence>
<protein>
    <submittedName>
        <fullName evidence="9">CCA tRNA nucleotidyltransferase</fullName>
    </submittedName>
</protein>
<dbReference type="EMBL" id="DVKI01000129">
    <property type="protein sequence ID" value="HIT17540.1"/>
    <property type="molecule type" value="Genomic_DNA"/>
</dbReference>
<reference evidence="9" key="1">
    <citation type="submission" date="2020-10" db="EMBL/GenBank/DDBJ databases">
        <authorList>
            <person name="Gilroy R."/>
        </authorList>
    </citation>
    <scope>NUCLEOTIDE SEQUENCE</scope>
    <source>
        <strain evidence="9">14508</strain>
    </source>
</reference>
<keyword evidence="5" id="KW-0479">Metal-binding</keyword>
<dbReference type="SUPFAM" id="SSF81891">
    <property type="entry name" value="Poly A polymerase C-terminal region-like"/>
    <property type="match status" value="1"/>
</dbReference>
<gene>
    <name evidence="9" type="ORF">IAD04_04095</name>
</gene>
<dbReference type="CDD" id="cd05398">
    <property type="entry name" value="NT_ClassII-CCAase"/>
    <property type="match status" value="1"/>
</dbReference>
<dbReference type="GO" id="GO:0016779">
    <property type="term" value="F:nucleotidyltransferase activity"/>
    <property type="evidence" value="ECO:0007669"/>
    <property type="project" value="UniProtKB-KW"/>
</dbReference>
<keyword evidence="3" id="KW-0819">tRNA processing</keyword>
<feature type="domain" description="Poly A polymerase head" evidence="8">
    <location>
        <begin position="19"/>
        <end position="139"/>
    </location>
</feature>
<dbReference type="SUPFAM" id="SSF81301">
    <property type="entry name" value="Nucleotidyltransferase"/>
    <property type="match status" value="1"/>
</dbReference>
<comment type="similarity">
    <text evidence="7">Belongs to the tRNA nucleotidyltransferase/poly(A) polymerase family.</text>
</comment>
<keyword evidence="6" id="KW-0460">Magnesium</keyword>
<evidence type="ECO:0000256" key="6">
    <source>
        <dbReference type="ARBA" id="ARBA00022842"/>
    </source>
</evidence>
<evidence type="ECO:0000256" key="4">
    <source>
        <dbReference type="ARBA" id="ARBA00022695"/>
    </source>
</evidence>
<sequence length="250" mass="29508">MDKRIKDILIKIKEAGYVAYLVGGSSLDEYFNLPYTDIDIATSATPQQISQLFDVISTQGEMFGNVKIQYQNLKAELTTFRIETYIYPSVYPKILRFSSNVKEDSYRRDFTINALYMDENQKIMDFHQGLSDIKAKKIRFIGDPQKRIKEDPSRIFRGLRLHQKTNFEFEEKTKQAIFNFVQEIKRLSKNKIAYEIKKTYDECGILNTNQLYEQWNVLKTLFGYNKVFYLENASEISLENIKEQLKEMLE</sequence>
<evidence type="ECO:0000313" key="10">
    <source>
        <dbReference type="Proteomes" id="UP000886893"/>
    </source>
</evidence>
<evidence type="ECO:0000256" key="3">
    <source>
        <dbReference type="ARBA" id="ARBA00022694"/>
    </source>
</evidence>
<organism evidence="9 10">
    <name type="scientific">Candidatus Caccosoma faecigallinarum</name>
    <dbReference type="NCBI Taxonomy" id="2840720"/>
    <lineage>
        <taxon>Bacteria</taxon>
        <taxon>Bacillati</taxon>
        <taxon>Bacillota</taxon>
        <taxon>Bacillota incertae sedis</taxon>
        <taxon>Candidatus Caccosoma</taxon>
    </lineage>
</organism>
<dbReference type="GO" id="GO:0008033">
    <property type="term" value="P:tRNA processing"/>
    <property type="evidence" value="ECO:0007669"/>
    <property type="project" value="UniProtKB-KW"/>
</dbReference>
<dbReference type="AlphaFoldDB" id="A0A9D1G8V8"/>
<name>A0A9D1G8V8_9FIRM</name>
<dbReference type="InterPro" id="IPR043519">
    <property type="entry name" value="NT_sf"/>
</dbReference>
<evidence type="ECO:0000313" key="9">
    <source>
        <dbReference type="EMBL" id="HIT17540.1"/>
    </source>
</evidence>
<keyword evidence="4" id="KW-0548">Nucleotidyltransferase</keyword>
<dbReference type="Proteomes" id="UP000886893">
    <property type="component" value="Unassembled WGS sequence"/>
</dbReference>
<reference evidence="9" key="2">
    <citation type="journal article" date="2021" name="PeerJ">
        <title>Extensive microbial diversity within the chicken gut microbiome revealed by metagenomics and culture.</title>
        <authorList>
            <person name="Gilroy R."/>
            <person name="Ravi A."/>
            <person name="Getino M."/>
            <person name="Pursley I."/>
            <person name="Horton D.L."/>
            <person name="Alikhan N.F."/>
            <person name="Baker D."/>
            <person name="Gharbi K."/>
            <person name="Hall N."/>
            <person name="Watson M."/>
            <person name="Adriaenssens E.M."/>
            <person name="Foster-Nyarko E."/>
            <person name="Jarju S."/>
            <person name="Secka A."/>
            <person name="Antonio M."/>
            <person name="Oren A."/>
            <person name="Chaudhuri R.R."/>
            <person name="La Ragione R."/>
            <person name="Hildebrand F."/>
            <person name="Pallen M.J."/>
        </authorList>
    </citation>
    <scope>NUCLEOTIDE SEQUENCE</scope>
    <source>
        <strain evidence="9">14508</strain>
    </source>
</reference>
<evidence type="ECO:0000256" key="5">
    <source>
        <dbReference type="ARBA" id="ARBA00022723"/>
    </source>
</evidence>
<evidence type="ECO:0000256" key="2">
    <source>
        <dbReference type="ARBA" id="ARBA00022679"/>
    </source>
</evidence>
<dbReference type="GO" id="GO:0046872">
    <property type="term" value="F:metal ion binding"/>
    <property type="evidence" value="ECO:0007669"/>
    <property type="project" value="UniProtKB-KW"/>
</dbReference>
<dbReference type="InterPro" id="IPR050264">
    <property type="entry name" value="Bact_CCA-adding_enz_type3_sf"/>
</dbReference>
<dbReference type="PANTHER" id="PTHR46173">
    <property type="entry name" value="CCA TRNA NUCLEOTIDYLTRANSFERASE 1, MITOCHONDRIAL"/>
    <property type="match status" value="1"/>
</dbReference>
<proteinExistence type="inferred from homology"/>
<evidence type="ECO:0000259" key="8">
    <source>
        <dbReference type="Pfam" id="PF01743"/>
    </source>
</evidence>
<dbReference type="GO" id="GO:0000049">
    <property type="term" value="F:tRNA binding"/>
    <property type="evidence" value="ECO:0007669"/>
    <property type="project" value="TreeGrafter"/>
</dbReference>